<feature type="active site" description="Proton acceptor" evidence="4">
    <location>
        <position position="166"/>
    </location>
</feature>
<evidence type="ECO:0000313" key="6">
    <source>
        <dbReference type="EMBL" id="MBO8449678.1"/>
    </source>
</evidence>
<dbReference type="InterPro" id="IPR045943">
    <property type="entry name" value="DUF6363"/>
</dbReference>
<gene>
    <name evidence="6" type="ORF">IAA96_01070</name>
</gene>
<dbReference type="Pfam" id="PF01734">
    <property type="entry name" value="Patatin"/>
    <property type="match status" value="1"/>
</dbReference>
<evidence type="ECO:0000256" key="1">
    <source>
        <dbReference type="ARBA" id="ARBA00022801"/>
    </source>
</evidence>
<sequence>MNREPGKEKTGLVLEGGAMRGMFSAGAMDVLMEAGITFDGAVGVSAGATFGCNYKSGQIGRAFRYNSRYAGDKRYCSFRSLLFTGNLYNARFCYDTLPNRLDLFDVDAFARNPMEFYVVVTDVETGAPVYHRLDRGDAEDLAWMRASASMPLVSRPVELDGRRYLDGGISDSVPLEFFERQGYRKNVVILTQPQHYVKTPARAMPLIRLFLARYPALAAAMARRHQVYNRETAYVFRRREEGAAFVLCPGESLGIRRTEKNPDELRRVYETGRKTAQENLTRLTEFLAADPPR</sequence>
<dbReference type="CDD" id="cd07208">
    <property type="entry name" value="Pat_hypo_Ecoli_yjju_like"/>
    <property type="match status" value="1"/>
</dbReference>
<feature type="active site" description="Nucleophile" evidence="4">
    <location>
        <position position="45"/>
    </location>
</feature>
<keyword evidence="2 4" id="KW-0442">Lipid degradation</keyword>
<evidence type="ECO:0000256" key="3">
    <source>
        <dbReference type="ARBA" id="ARBA00023098"/>
    </source>
</evidence>
<dbReference type="PANTHER" id="PTHR14226:SF25">
    <property type="entry name" value="PHOSPHOESTERASE"/>
    <property type="match status" value="1"/>
</dbReference>
<dbReference type="Gene3D" id="3.40.1090.10">
    <property type="entry name" value="Cytosolic phospholipase A2 catalytic domain"/>
    <property type="match status" value="2"/>
</dbReference>
<organism evidence="6 7">
    <name type="scientific">Candidatus Avitreponema avistercoris</name>
    <dbReference type="NCBI Taxonomy" id="2840705"/>
    <lineage>
        <taxon>Bacteria</taxon>
        <taxon>Pseudomonadati</taxon>
        <taxon>Spirochaetota</taxon>
        <taxon>Spirochaetia</taxon>
        <taxon>Spirochaetales</taxon>
        <taxon>Candidatus Avitreponema</taxon>
    </lineage>
</organism>
<dbReference type="AlphaFoldDB" id="A0A9D9EMI9"/>
<evidence type="ECO:0000259" key="5">
    <source>
        <dbReference type="PROSITE" id="PS51635"/>
    </source>
</evidence>
<dbReference type="GO" id="GO:0016042">
    <property type="term" value="P:lipid catabolic process"/>
    <property type="evidence" value="ECO:0007669"/>
    <property type="project" value="UniProtKB-UniRule"/>
</dbReference>
<evidence type="ECO:0000313" key="7">
    <source>
        <dbReference type="Proteomes" id="UP000823616"/>
    </source>
</evidence>
<name>A0A9D9EMI9_9SPIR</name>
<dbReference type="PANTHER" id="PTHR14226">
    <property type="entry name" value="NEUROPATHY TARGET ESTERASE/SWISS CHEESE D.MELANOGASTER"/>
    <property type="match status" value="1"/>
</dbReference>
<dbReference type="InterPro" id="IPR050301">
    <property type="entry name" value="NTE"/>
</dbReference>
<accession>A0A9D9EMI9</accession>
<proteinExistence type="predicted"/>
<reference evidence="6" key="1">
    <citation type="submission" date="2020-10" db="EMBL/GenBank/DDBJ databases">
        <authorList>
            <person name="Gilroy R."/>
        </authorList>
    </citation>
    <scope>NUCLEOTIDE SEQUENCE</scope>
    <source>
        <strain evidence="6">B3-4054</strain>
    </source>
</reference>
<feature type="domain" description="PNPLA" evidence="5">
    <location>
        <begin position="12"/>
        <end position="179"/>
    </location>
</feature>
<dbReference type="InterPro" id="IPR002641">
    <property type="entry name" value="PNPLA_dom"/>
</dbReference>
<dbReference type="Proteomes" id="UP000823616">
    <property type="component" value="Unassembled WGS sequence"/>
</dbReference>
<dbReference type="GO" id="GO:0016787">
    <property type="term" value="F:hydrolase activity"/>
    <property type="evidence" value="ECO:0007669"/>
    <property type="project" value="UniProtKB-UniRule"/>
</dbReference>
<keyword evidence="1 4" id="KW-0378">Hydrolase</keyword>
<evidence type="ECO:0000256" key="4">
    <source>
        <dbReference type="PROSITE-ProRule" id="PRU01161"/>
    </source>
</evidence>
<dbReference type="PROSITE" id="PS51635">
    <property type="entry name" value="PNPLA"/>
    <property type="match status" value="1"/>
</dbReference>
<dbReference type="SUPFAM" id="SSF52151">
    <property type="entry name" value="FabD/lysophospholipase-like"/>
    <property type="match status" value="1"/>
</dbReference>
<dbReference type="Pfam" id="PF19890">
    <property type="entry name" value="DUF6363"/>
    <property type="match status" value="1"/>
</dbReference>
<protein>
    <submittedName>
        <fullName evidence="6">Patatin family protein</fullName>
    </submittedName>
</protein>
<feature type="short sequence motif" description="GXSXG" evidence="4">
    <location>
        <begin position="43"/>
        <end position="47"/>
    </location>
</feature>
<reference evidence="6" key="2">
    <citation type="journal article" date="2021" name="PeerJ">
        <title>Extensive microbial diversity within the chicken gut microbiome revealed by metagenomics and culture.</title>
        <authorList>
            <person name="Gilroy R."/>
            <person name="Ravi A."/>
            <person name="Getino M."/>
            <person name="Pursley I."/>
            <person name="Horton D.L."/>
            <person name="Alikhan N.F."/>
            <person name="Baker D."/>
            <person name="Gharbi K."/>
            <person name="Hall N."/>
            <person name="Watson M."/>
            <person name="Adriaenssens E.M."/>
            <person name="Foster-Nyarko E."/>
            <person name="Jarju S."/>
            <person name="Secka A."/>
            <person name="Antonio M."/>
            <person name="Oren A."/>
            <person name="Chaudhuri R.R."/>
            <person name="La Ragione R."/>
            <person name="Hildebrand F."/>
            <person name="Pallen M.J."/>
        </authorList>
    </citation>
    <scope>NUCLEOTIDE SEQUENCE</scope>
    <source>
        <strain evidence="6">B3-4054</strain>
    </source>
</reference>
<dbReference type="InterPro" id="IPR016035">
    <property type="entry name" value="Acyl_Trfase/lysoPLipase"/>
</dbReference>
<comment type="caution">
    <text evidence="6">The sequence shown here is derived from an EMBL/GenBank/DDBJ whole genome shotgun (WGS) entry which is preliminary data.</text>
</comment>
<evidence type="ECO:0000256" key="2">
    <source>
        <dbReference type="ARBA" id="ARBA00022963"/>
    </source>
</evidence>
<keyword evidence="3 4" id="KW-0443">Lipid metabolism</keyword>
<dbReference type="InterPro" id="IPR037483">
    <property type="entry name" value="YjjU-like"/>
</dbReference>
<feature type="short sequence motif" description="DGA/G" evidence="4">
    <location>
        <begin position="166"/>
        <end position="168"/>
    </location>
</feature>
<dbReference type="EMBL" id="JADIMS010000014">
    <property type="protein sequence ID" value="MBO8449678.1"/>
    <property type="molecule type" value="Genomic_DNA"/>
</dbReference>
<comment type="caution">
    <text evidence="4">Lacks conserved residue(s) required for the propagation of feature annotation.</text>
</comment>